<comment type="caution">
    <text evidence="2">The sequence shown here is derived from an EMBL/GenBank/DDBJ whole genome shotgun (WGS) entry which is preliminary data.</text>
</comment>
<keyword evidence="1" id="KW-0812">Transmembrane</keyword>
<accession>A0ABT8BPS5</accession>
<name>A0ABT8BPS5_9VIBR</name>
<dbReference type="InterPro" id="IPR019731">
    <property type="entry name" value="DUF2607"/>
</dbReference>
<dbReference type="Pfam" id="PF10795">
    <property type="entry name" value="DUF2607"/>
    <property type="match status" value="1"/>
</dbReference>
<proteinExistence type="predicted"/>
<reference evidence="3" key="1">
    <citation type="journal article" date="2019" name="Int. J. Syst. Evol. Microbiol.">
        <title>The Global Catalogue of Microorganisms (GCM) 10K type strain sequencing project: providing services to taxonomists for standard genome sequencing and annotation.</title>
        <authorList>
            <consortium name="The Broad Institute Genomics Platform"/>
            <consortium name="The Broad Institute Genome Sequencing Center for Infectious Disease"/>
            <person name="Wu L."/>
            <person name="Ma J."/>
        </authorList>
    </citation>
    <scope>NUCLEOTIDE SEQUENCE [LARGE SCALE GENOMIC DNA]</scope>
    <source>
        <strain evidence="3">CECT 7398</strain>
    </source>
</reference>
<sequence>MNQIDDNLKRRKTLFAVCGVILILWINFAYIDHQYPSSLANHSEHHCQLFACAHHGILTAPLLIENTSLPDLFFKGIQYKFSTSSPPAYLARSPPKA</sequence>
<keyword evidence="3" id="KW-1185">Reference proteome</keyword>
<dbReference type="RefSeq" id="WP_245798221.1">
    <property type="nucleotide sequence ID" value="NZ_JABEYA020000009.1"/>
</dbReference>
<evidence type="ECO:0000313" key="2">
    <source>
        <dbReference type="EMBL" id="MDN3608324.1"/>
    </source>
</evidence>
<keyword evidence="1" id="KW-0472">Membrane</keyword>
<gene>
    <name evidence="2" type="ORF">QWZ16_00795</name>
</gene>
<feature type="transmembrane region" description="Helical" evidence="1">
    <location>
        <begin position="12"/>
        <end position="31"/>
    </location>
</feature>
<dbReference type="EMBL" id="JAUFQC010000001">
    <property type="protein sequence ID" value="MDN3608324.1"/>
    <property type="molecule type" value="Genomic_DNA"/>
</dbReference>
<evidence type="ECO:0000313" key="3">
    <source>
        <dbReference type="Proteomes" id="UP001238540"/>
    </source>
</evidence>
<organism evidence="2 3">
    <name type="scientific">Vibrio ostreicida</name>
    <dbReference type="NCBI Taxonomy" id="526588"/>
    <lineage>
        <taxon>Bacteria</taxon>
        <taxon>Pseudomonadati</taxon>
        <taxon>Pseudomonadota</taxon>
        <taxon>Gammaproteobacteria</taxon>
        <taxon>Vibrionales</taxon>
        <taxon>Vibrionaceae</taxon>
        <taxon>Vibrio</taxon>
    </lineage>
</organism>
<evidence type="ECO:0000256" key="1">
    <source>
        <dbReference type="SAM" id="Phobius"/>
    </source>
</evidence>
<dbReference type="Proteomes" id="UP001238540">
    <property type="component" value="Unassembled WGS sequence"/>
</dbReference>
<protein>
    <submittedName>
        <fullName evidence="2">DUF2607 family protein</fullName>
    </submittedName>
</protein>
<keyword evidence="1" id="KW-1133">Transmembrane helix</keyword>